<reference evidence="1" key="3">
    <citation type="submission" date="2025-09" db="UniProtKB">
        <authorList>
            <consortium name="Ensembl"/>
        </authorList>
    </citation>
    <scope>IDENTIFICATION</scope>
    <source>
        <strain evidence="1">breed Abyssinian</strain>
    </source>
</reference>
<proteinExistence type="predicted"/>
<protein>
    <submittedName>
        <fullName evidence="1">Uncharacterized protein</fullName>
    </submittedName>
</protein>
<reference evidence="1 2" key="1">
    <citation type="submission" date="2021-02" db="EMBL/GenBank/DDBJ databases">
        <title>Safari Cat Assemblies.</title>
        <authorList>
            <person name="Bredemeyer K.R."/>
            <person name="Murphy W.J."/>
        </authorList>
    </citation>
    <scope>NUCLEOTIDE SEQUENCE [LARGE SCALE GENOMIC DNA]</scope>
</reference>
<keyword evidence="2" id="KW-1185">Reference proteome</keyword>
<reference evidence="1" key="2">
    <citation type="submission" date="2025-08" db="UniProtKB">
        <authorList>
            <consortium name="Ensembl"/>
        </authorList>
    </citation>
    <scope>IDENTIFICATION</scope>
    <source>
        <strain evidence="1">breed Abyssinian</strain>
    </source>
</reference>
<organism evidence="1 2">
    <name type="scientific">Felis catus</name>
    <name type="common">Cat</name>
    <name type="synonym">Felis silvestris catus</name>
    <dbReference type="NCBI Taxonomy" id="9685"/>
    <lineage>
        <taxon>Eukaryota</taxon>
        <taxon>Metazoa</taxon>
        <taxon>Chordata</taxon>
        <taxon>Craniata</taxon>
        <taxon>Vertebrata</taxon>
        <taxon>Euteleostomi</taxon>
        <taxon>Mammalia</taxon>
        <taxon>Eutheria</taxon>
        <taxon>Laurasiatheria</taxon>
        <taxon>Carnivora</taxon>
        <taxon>Feliformia</taxon>
        <taxon>Felidae</taxon>
        <taxon>Felinae</taxon>
        <taxon>Felis</taxon>
    </lineage>
</organism>
<dbReference type="Ensembl" id="ENSFCTT00005084758.1">
    <property type="protein sequence ID" value="ENSFCTP00005057940.1"/>
    <property type="gene ID" value="ENSFCTG00005030382.1"/>
</dbReference>
<name>A0ABI8AFM9_FELCA</name>
<evidence type="ECO:0000313" key="2">
    <source>
        <dbReference type="Proteomes" id="UP000823872"/>
    </source>
</evidence>
<dbReference type="Proteomes" id="UP000823872">
    <property type="component" value="Chromosome D1"/>
</dbReference>
<accession>A0ABI8AFM9</accession>
<sequence length="272" mass="29500">MQAPEQKCQLQCRAQCRTRSHGPGIMTLAESRVGHPTNGAIQACCVWVRRIDAEAITQSNFQHLLHEDLEAVDLLVGWHHPEPLEVLLGVLLLWQALHIGHPVQSQVVGILQVARDGGEITVGAIEELGAKELEEEARRTEDVGIEDLHTGGREAIDLRCLPHSEVDCLHTLVQGDIEHGILLSLGELHLLLLQCLNQGLHLVEVGLPSEQAHLLEVLRQVQVGSPQEVEDVAEHFAITVNEAVALAVPLGGHLSTEHGTQHGVGEAGQGCQ</sequence>
<evidence type="ECO:0000313" key="1">
    <source>
        <dbReference type="Ensembl" id="ENSFCTP00005057940.1"/>
    </source>
</evidence>
<dbReference type="GeneTree" id="ENSGT00390000005673"/>